<evidence type="ECO:0000313" key="1">
    <source>
        <dbReference type="EMBL" id="OKS88729.1"/>
    </source>
</evidence>
<protein>
    <submittedName>
        <fullName evidence="1">Uncharacterized protein</fullName>
    </submittedName>
</protein>
<sequence length="60" mass="7188">MKIIDLDGKIIKVENLDLALLQADDYRHYRVTIPTESDLDRYAYWEDVYQKLLKLKTEQS</sequence>
<dbReference type="Proteomes" id="UP000186720">
    <property type="component" value="Unassembled WGS sequence"/>
</dbReference>
<gene>
    <name evidence="1" type="ORF">RG47T_4207</name>
</gene>
<comment type="caution">
    <text evidence="1">The sequence shown here is derived from an EMBL/GenBank/DDBJ whole genome shotgun (WGS) entry which is preliminary data.</text>
</comment>
<keyword evidence="2" id="KW-1185">Reference proteome</keyword>
<dbReference type="OrthoDB" id="798594at2"/>
<dbReference type="AlphaFoldDB" id="A0A1Q6A3Y9"/>
<dbReference type="EMBL" id="MPPL01000001">
    <property type="protein sequence ID" value="OKS88729.1"/>
    <property type="molecule type" value="Genomic_DNA"/>
</dbReference>
<evidence type="ECO:0000313" key="2">
    <source>
        <dbReference type="Proteomes" id="UP000186720"/>
    </source>
</evidence>
<organism evidence="1 2">
    <name type="scientific">Mucilaginibacter polytrichastri</name>
    <dbReference type="NCBI Taxonomy" id="1302689"/>
    <lineage>
        <taxon>Bacteria</taxon>
        <taxon>Pseudomonadati</taxon>
        <taxon>Bacteroidota</taxon>
        <taxon>Sphingobacteriia</taxon>
        <taxon>Sphingobacteriales</taxon>
        <taxon>Sphingobacteriaceae</taxon>
        <taxon>Mucilaginibacter</taxon>
    </lineage>
</organism>
<dbReference type="RefSeq" id="WP_074491272.1">
    <property type="nucleotide sequence ID" value="NZ_FPAM01000009.1"/>
</dbReference>
<accession>A0A1Q6A3Y9</accession>
<reference evidence="1 2" key="1">
    <citation type="submission" date="2016-11" db="EMBL/GenBank/DDBJ databases">
        <title>Whole Genome Sequencing of Mucilaginibacter polytrichastri RG4-7(T) isolated from the moss sample.</title>
        <authorList>
            <person name="Li Y."/>
        </authorList>
    </citation>
    <scope>NUCLEOTIDE SEQUENCE [LARGE SCALE GENOMIC DNA]</scope>
    <source>
        <strain evidence="1 2">RG4-7</strain>
    </source>
</reference>
<dbReference type="STRING" id="1302689.RG47T_4207"/>
<proteinExistence type="predicted"/>
<name>A0A1Q6A3Y9_9SPHI</name>